<dbReference type="InterPro" id="IPR012657">
    <property type="entry name" value="23S_rRNA-intervening_sequence"/>
</dbReference>
<dbReference type="Pfam" id="PF05635">
    <property type="entry name" value="23S_rRNA_IVP"/>
    <property type="match status" value="1"/>
</dbReference>
<dbReference type="Proteomes" id="UP001151478">
    <property type="component" value="Unassembled WGS sequence"/>
</dbReference>
<dbReference type="EMBL" id="JAOSLC020000003">
    <property type="protein sequence ID" value="MDD7915558.1"/>
    <property type="molecule type" value="Genomic_DNA"/>
</dbReference>
<dbReference type="NCBIfam" id="TIGR02436">
    <property type="entry name" value="four helix bundle protein"/>
    <property type="match status" value="1"/>
</dbReference>
<evidence type="ECO:0000313" key="2">
    <source>
        <dbReference type="Proteomes" id="UP001151478"/>
    </source>
</evidence>
<dbReference type="SUPFAM" id="SSF158446">
    <property type="entry name" value="IVS-encoded protein-like"/>
    <property type="match status" value="1"/>
</dbReference>
<evidence type="ECO:0000313" key="1">
    <source>
        <dbReference type="EMBL" id="MDD7915558.1"/>
    </source>
</evidence>
<proteinExistence type="predicted"/>
<dbReference type="InterPro" id="IPR036583">
    <property type="entry name" value="23S_rRNA_IVS_sf"/>
</dbReference>
<gene>
    <name evidence="1" type="ORF">N5A56_014530</name>
</gene>
<keyword evidence="2" id="KW-1185">Reference proteome</keyword>
<comment type="caution">
    <text evidence="1">The sequence shown here is derived from an EMBL/GenBank/DDBJ whole genome shotgun (WGS) entry which is preliminary data.</text>
</comment>
<organism evidence="1 2">
    <name type="scientific">Polaribacter ponticola</name>
    <dbReference type="NCBI Taxonomy" id="2978475"/>
    <lineage>
        <taxon>Bacteria</taxon>
        <taxon>Pseudomonadati</taxon>
        <taxon>Bacteroidota</taxon>
        <taxon>Flavobacteriia</taxon>
        <taxon>Flavobacteriales</taxon>
        <taxon>Flavobacteriaceae</taxon>
    </lineage>
</organism>
<sequence>MHRYNDLRFWQLSRVFCRDIYQITNSFSYSEKFGLVSLLRRASVSIPSNMAKSASKNQIKTLQGF</sequence>
<name>A0ABT5SBV3_9FLAO</name>
<reference evidence="1" key="1">
    <citation type="submission" date="2023-02" db="EMBL/GenBank/DDBJ databases">
        <title>Polaribacter ponticola sp. nov., isolated from seawater.</title>
        <authorList>
            <person name="Baek J.H."/>
            <person name="Kim J.M."/>
            <person name="Choi D.G."/>
            <person name="Jeon C.O."/>
        </authorList>
    </citation>
    <scope>NUCLEOTIDE SEQUENCE</scope>
    <source>
        <strain evidence="1">MSW5</strain>
    </source>
</reference>
<protein>
    <submittedName>
        <fullName evidence="1">Four helix bundle protein</fullName>
    </submittedName>
</protein>
<dbReference type="Gene3D" id="1.20.1440.60">
    <property type="entry name" value="23S rRNA-intervening sequence"/>
    <property type="match status" value="1"/>
</dbReference>
<accession>A0ABT5SBV3</accession>